<feature type="signal peptide" evidence="2">
    <location>
        <begin position="1"/>
        <end position="20"/>
    </location>
</feature>
<dbReference type="GO" id="GO:0015031">
    <property type="term" value="P:protein transport"/>
    <property type="evidence" value="ECO:0007669"/>
    <property type="project" value="TreeGrafter"/>
</dbReference>
<feature type="region of interest" description="Disordered" evidence="1">
    <location>
        <begin position="200"/>
        <end position="238"/>
    </location>
</feature>
<dbReference type="GO" id="GO:0005737">
    <property type="term" value="C:cytoplasm"/>
    <property type="evidence" value="ECO:0007669"/>
    <property type="project" value="TreeGrafter"/>
</dbReference>
<reference evidence="3" key="1">
    <citation type="submission" date="2023-06" db="EMBL/GenBank/DDBJ databases">
        <authorList>
            <person name="Delattre M."/>
        </authorList>
    </citation>
    <scope>NUCLEOTIDE SEQUENCE</scope>
    <source>
        <strain evidence="3">AF72</strain>
    </source>
</reference>
<dbReference type="Proteomes" id="UP001177023">
    <property type="component" value="Unassembled WGS sequence"/>
</dbReference>
<dbReference type="AlphaFoldDB" id="A0AA36DBK2"/>
<dbReference type="PANTHER" id="PTHR11188:SF130">
    <property type="entry name" value="ARRESTIN C-TERMINAL-LIKE DOMAIN-CONTAINING PROTEIN"/>
    <property type="match status" value="1"/>
</dbReference>
<name>A0AA36DBK2_9BILA</name>
<dbReference type="PANTHER" id="PTHR11188">
    <property type="entry name" value="ARRESTIN DOMAIN CONTAINING PROTEIN"/>
    <property type="match status" value="1"/>
</dbReference>
<proteinExistence type="predicted"/>
<evidence type="ECO:0008006" key="5">
    <source>
        <dbReference type="Google" id="ProtNLM"/>
    </source>
</evidence>
<dbReference type="EMBL" id="CATQJA010002665">
    <property type="protein sequence ID" value="CAJ0583360.1"/>
    <property type="molecule type" value="Genomic_DNA"/>
</dbReference>
<keyword evidence="2" id="KW-0732">Signal</keyword>
<feature type="compositionally biased region" description="Acidic residues" evidence="1">
    <location>
        <begin position="224"/>
        <end position="238"/>
    </location>
</feature>
<gene>
    <name evidence="3" type="ORF">MSPICULIGERA_LOCUS21444</name>
</gene>
<accession>A0AA36DBK2</accession>
<evidence type="ECO:0000313" key="3">
    <source>
        <dbReference type="EMBL" id="CAJ0583360.1"/>
    </source>
</evidence>
<evidence type="ECO:0000313" key="4">
    <source>
        <dbReference type="Proteomes" id="UP001177023"/>
    </source>
</evidence>
<keyword evidence="4" id="KW-1185">Reference proteome</keyword>
<sequence>MNKLGLLLKLGILIIHSVRAAIDPWFLNTHVEKIFTVRRTLQLKQPHIAAYETKQTVNECVGHGGLFHRNCTALNGTVALEKGAYTWDEEILFKWDLECTVKLQQAKVSLLKIMEFRHADPGHHTQLESMKQLLVSETKQIGNGKGHITLKVPKHLHTSIEMSLWNVLSIKYFVYLQIKAQSTTKWVDIYQPLVLTSDHVKGKEGHPDKQEAFRLHKRATDKNDDSEDDDDYDSEIDDLDEATKAQDIDAKERGLYSIDIDGLHIVSDEGLQNAYCEIAFVVNAREPRPLRSIRLLMIGECRAGLSWFEFIRYKAIATTDPQTLFSPGEHRIKISLPFLDNQYDTHILPPSLGEDVKYSIKVSTVSWKVNQVEAARDFQVTRWVDTWAREEFKASFHEQLGKFGMTMTQRCFQRGKWVFATIYGPAKKVRLALIQQRRLRQPGLTHDGSYCTERIVTSVDSPEDSDMWPEEWALHIPPHITPSIEVSYWNVVVISYALETISIAEDGHEHRHIVPIWIGCTDDRLGPPKDPPVREGQPGVDYVDPIEELPEFEVVIPETIHEHPFWVQRLNDDTYNEIPVNWQREHPEYFADK</sequence>
<organism evidence="3 4">
    <name type="scientific">Mesorhabditis spiculigera</name>
    <dbReference type="NCBI Taxonomy" id="96644"/>
    <lineage>
        <taxon>Eukaryota</taxon>
        <taxon>Metazoa</taxon>
        <taxon>Ecdysozoa</taxon>
        <taxon>Nematoda</taxon>
        <taxon>Chromadorea</taxon>
        <taxon>Rhabditida</taxon>
        <taxon>Rhabditina</taxon>
        <taxon>Rhabditomorpha</taxon>
        <taxon>Rhabditoidea</taxon>
        <taxon>Rhabditidae</taxon>
        <taxon>Mesorhabditinae</taxon>
        <taxon>Mesorhabditis</taxon>
    </lineage>
</organism>
<evidence type="ECO:0000256" key="1">
    <source>
        <dbReference type="SAM" id="MobiDB-lite"/>
    </source>
</evidence>
<feature type="chain" id="PRO_5041429578" description="Arrestin C-terminal-like domain-containing protein" evidence="2">
    <location>
        <begin position="21"/>
        <end position="593"/>
    </location>
</feature>
<comment type="caution">
    <text evidence="3">The sequence shown here is derived from an EMBL/GenBank/DDBJ whole genome shotgun (WGS) entry which is preliminary data.</text>
</comment>
<feature type="non-terminal residue" evidence="3">
    <location>
        <position position="593"/>
    </location>
</feature>
<protein>
    <recommendedName>
        <fullName evidence="5">Arrestin C-terminal-like domain-containing protein</fullName>
    </recommendedName>
</protein>
<evidence type="ECO:0000256" key="2">
    <source>
        <dbReference type="SAM" id="SignalP"/>
    </source>
</evidence>
<dbReference type="InterPro" id="IPR050357">
    <property type="entry name" value="Arrestin_domain-protein"/>
</dbReference>
<feature type="compositionally biased region" description="Basic and acidic residues" evidence="1">
    <location>
        <begin position="200"/>
        <end position="223"/>
    </location>
</feature>